<evidence type="ECO:0000313" key="2">
    <source>
        <dbReference type="Proteomes" id="UP000218334"/>
    </source>
</evidence>
<sequence length="184" mass="20357">MAQNQYSAKLKEIATTIATSTSPGTAANTMALAVVLWYSLPNFLPPLSSGSAIAHLENAIKELADIYGRHKSILGDRASFENEFKKLKRAALELKEKHIQNLDVSWKSLPTRLAHEKYVWATARVHRREVGALKSKLELTVIEAEKRILFENEGAVNDEGEDRTAALTIDASIAGPRLAEYFVP</sequence>
<evidence type="ECO:0000313" key="1">
    <source>
        <dbReference type="EMBL" id="PBK68663.1"/>
    </source>
</evidence>
<dbReference type="Proteomes" id="UP000218334">
    <property type="component" value="Unassembled WGS sequence"/>
</dbReference>
<name>A0A2H3BXP7_9AGAR</name>
<reference evidence="2" key="1">
    <citation type="journal article" date="2017" name="Nat. Ecol. Evol.">
        <title>Genome expansion and lineage-specific genetic innovations in the forest pathogenic fungi Armillaria.</title>
        <authorList>
            <person name="Sipos G."/>
            <person name="Prasanna A.N."/>
            <person name="Walter M.C."/>
            <person name="O'Connor E."/>
            <person name="Balint B."/>
            <person name="Krizsan K."/>
            <person name="Kiss B."/>
            <person name="Hess J."/>
            <person name="Varga T."/>
            <person name="Slot J."/>
            <person name="Riley R."/>
            <person name="Boka B."/>
            <person name="Rigling D."/>
            <person name="Barry K."/>
            <person name="Lee J."/>
            <person name="Mihaltcheva S."/>
            <person name="LaButti K."/>
            <person name="Lipzen A."/>
            <person name="Waldron R."/>
            <person name="Moloney N.M."/>
            <person name="Sperisen C."/>
            <person name="Kredics L."/>
            <person name="Vagvoelgyi C."/>
            <person name="Patrignani A."/>
            <person name="Fitzpatrick D."/>
            <person name="Nagy I."/>
            <person name="Doyle S."/>
            <person name="Anderson J.B."/>
            <person name="Grigoriev I.V."/>
            <person name="Gueldener U."/>
            <person name="Muensterkoetter M."/>
            <person name="Nagy L.G."/>
        </authorList>
    </citation>
    <scope>NUCLEOTIDE SEQUENCE [LARGE SCALE GENOMIC DNA]</scope>
    <source>
        <strain evidence="2">28-4</strain>
    </source>
</reference>
<organism evidence="1 2">
    <name type="scientific">Armillaria solidipes</name>
    <dbReference type="NCBI Taxonomy" id="1076256"/>
    <lineage>
        <taxon>Eukaryota</taxon>
        <taxon>Fungi</taxon>
        <taxon>Dikarya</taxon>
        <taxon>Basidiomycota</taxon>
        <taxon>Agaricomycotina</taxon>
        <taxon>Agaricomycetes</taxon>
        <taxon>Agaricomycetidae</taxon>
        <taxon>Agaricales</taxon>
        <taxon>Marasmiineae</taxon>
        <taxon>Physalacriaceae</taxon>
        <taxon>Armillaria</taxon>
    </lineage>
</organism>
<accession>A0A2H3BXP7</accession>
<keyword evidence="2" id="KW-1185">Reference proteome</keyword>
<proteinExistence type="predicted"/>
<dbReference type="EMBL" id="KZ293431">
    <property type="protein sequence ID" value="PBK68663.1"/>
    <property type="molecule type" value="Genomic_DNA"/>
</dbReference>
<dbReference type="AlphaFoldDB" id="A0A2H3BXP7"/>
<gene>
    <name evidence="1" type="ORF">ARMSODRAFT_1019279</name>
</gene>
<protein>
    <submittedName>
        <fullName evidence="1">Uncharacterized protein</fullName>
    </submittedName>
</protein>